<dbReference type="AlphaFoldDB" id="A0A9Q0NDE0"/>
<comment type="caution">
    <text evidence="1">The sequence shown here is derived from an EMBL/GenBank/DDBJ whole genome shotgun (WGS) entry which is preliminary data.</text>
</comment>
<feature type="non-terminal residue" evidence="1">
    <location>
        <position position="64"/>
    </location>
</feature>
<keyword evidence="2" id="KW-1185">Reference proteome</keyword>
<gene>
    <name evidence="1" type="ORF">Bhyg_03478</name>
</gene>
<dbReference type="EMBL" id="WJQU01000001">
    <property type="protein sequence ID" value="KAJ6648251.1"/>
    <property type="molecule type" value="Genomic_DNA"/>
</dbReference>
<proteinExistence type="predicted"/>
<feature type="non-terminal residue" evidence="1">
    <location>
        <position position="1"/>
    </location>
</feature>
<evidence type="ECO:0000313" key="1">
    <source>
        <dbReference type="EMBL" id="KAJ6648251.1"/>
    </source>
</evidence>
<evidence type="ECO:0000313" key="2">
    <source>
        <dbReference type="Proteomes" id="UP001151699"/>
    </source>
</evidence>
<dbReference type="Proteomes" id="UP001151699">
    <property type="component" value="Chromosome A"/>
</dbReference>
<organism evidence="1 2">
    <name type="scientific">Pseudolycoriella hygida</name>
    <dbReference type="NCBI Taxonomy" id="35572"/>
    <lineage>
        <taxon>Eukaryota</taxon>
        <taxon>Metazoa</taxon>
        <taxon>Ecdysozoa</taxon>
        <taxon>Arthropoda</taxon>
        <taxon>Hexapoda</taxon>
        <taxon>Insecta</taxon>
        <taxon>Pterygota</taxon>
        <taxon>Neoptera</taxon>
        <taxon>Endopterygota</taxon>
        <taxon>Diptera</taxon>
        <taxon>Nematocera</taxon>
        <taxon>Sciaroidea</taxon>
        <taxon>Sciaridae</taxon>
        <taxon>Pseudolycoriella</taxon>
    </lineage>
</organism>
<protein>
    <submittedName>
        <fullName evidence="1">Uncharacterized protein</fullName>
    </submittedName>
</protein>
<reference evidence="1" key="1">
    <citation type="submission" date="2022-07" db="EMBL/GenBank/DDBJ databases">
        <authorList>
            <person name="Trinca V."/>
            <person name="Uliana J.V.C."/>
            <person name="Torres T.T."/>
            <person name="Ward R.J."/>
            <person name="Monesi N."/>
        </authorList>
    </citation>
    <scope>NUCLEOTIDE SEQUENCE</scope>
    <source>
        <strain evidence="1">HSMRA1968</strain>
        <tissue evidence="1">Whole embryos</tissue>
    </source>
</reference>
<name>A0A9Q0NDE0_9DIPT</name>
<sequence>FAAFAANFPIDISGFDVVRSEFLEIYDDLEDLDFEPDIHDEDILLNADDENEAKMEDQDYWIQK</sequence>
<accession>A0A9Q0NDE0</accession>